<comment type="caution">
    <text evidence="7">The sequence shown here is derived from an EMBL/GenBank/DDBJ whole genome shotgun (WGS) entry which is preliminary data.</text>
</comment>
<dbReference type="HAMAP" id="MF_01948">
    <property type="entry name" value="LPS_assembly_LapA"/>
    <property type="match status" value="1"/>
</dbReference>
<feature type="transmembrane region" description="Helical" evidence="5">
    <location>
        <begin position="7"/>
        <end position="27"/>
    </location>
</feature>
<name>A0ABQ5LE51_9GAMM</name>
<accession>A0ABQ5LE51</accession>
<evidence type="ECO:0000256" key="3">
    <source>
        <dbReference type="ARBA" id="ARBA00022989"/>
    </source>
</evidence>
<protein>
    <recommendedName>
        <fullName evidence="5">Lipopolysaccharide assembly protein A</fullName>
    </recommendedName>
</protein>
<keyword evidence="5" id="KW-0997">Cell inner membrane</keyword>
<keyword evidence="4 5" id="KW-0472">Membrane</keyword>
<dbReference type="Pfam" id="PF06305">
    <property type="entry name" value="LapA_dom"/>
    <property type="match status" value="1"/>
</dbReference>
<keyword evidence="8" id="KW-1185">Reference proteome</keyword>
<reference evidence="7" key="1">
    <citation type="submission" date="2022-06" db="EMBL/GenBank/DDBJ databases">
        <title>Draft genome sequences of Pragia fontium str. JCM24417.</title>
        <authorList>
            <person name="Wakabayashi Y."/>
            <person name="Kojima K."/>
        </authorList>
    </citation>
    <scope>NUCLEOTIDE SEQUENCE</scope>
    <source>
        <strain evidence="7">JCM 24417</strain>
    </source>
</reference>
<keyword evidence="3 5" id="KW-1133">Transmembrane helix</keyword>
<evidence type="ECO:0000256" key="2">
    <source>
        <dbReference type="ARBA" id="ARBA00022692"/>
    </source>
</evidence>
<evidence type="ECO:0000259" key="6">
    <source>
        <dbReference type="Pfam" id="PF06305"/>
    </source>
</evidence>
<evidence type="ECO:0000313" key="7">
    <source>
        <dbReference type="EMBL" id="GKX61890.1"/>
    </source>
</evidence>
<gene>
    <name evidence="5 7" type="primary">lapA</name>
    <name evidence="7" type="ORF">SOASR032_04590</name>
</gene>
<comment type="function">
    <text evidence="5">Involved in the assembly of lipopolysaccharide (LPS).</text>
</comment>
<evidence type="ECO:0000256" key="4">
    <source>
        <dbReference type="ARBA" id="ARBA00023136"/>
    </source>
</evidence>
<evidence type="ECO:0000313" key="8">
    <source>
        <dbReference type="Proteomes" id="UP001059610"/>
    </source>
</evidence>
<comment type="caution">
    <text evidence="5">Lacks conserved residue(s) required for the propagation of feature annotation.</text>
</comment>
<dbReference type="InterPro" id="IPR010445">
    <property type="entry name" value="LapA_dom"/>
</dbReference>
<feature type="transmembrane region" description="Helical" evidence="5">
    <location>
        <begin position="47"/>
        <end position="69"/>
    </location>
</feature>
<comment type="similarity">
    <text evidence="5">Belongs to the LapA family.</text>
</comment>
<evidence type="ECO:0000256" key="5">
    <source>
        <dbReference type="HAMAP-Rule" id="MF_01948"/>
    </source>
</evidence>
<feature type="domain" description="Lipopolysaccharide assembly protein A" evidence="6">
    <location>
        <begin position="28"/>
        <end position="88"/>
    </location>
</feature>
<proteinExistence type="inferred from homology"/>
<dbReference type="InterPro" id="IPR032906">
    <property type="entry name" value="LapA"/>
</dbReference>
<organism evidence="7 8">
    <name type="scientific">Pragia fontium</name>
    <dbReference type="NCBI Taxonomy" id="82985"/>
    <lineage>
        <taxon>Bacteria</taxon>
        <taxon>Pseudomonadati</taxon>
        <taxon>Pseudomonadota</taxon>
        <taxon>Gammaproteobacteria</taxon>
        <taxon>Enterobacterales</taxon>
        <taxon>Budviciaceae</taxon>
        <taxon>Pragia</taxon>
    </lineage>
</organism>
<evidence type="ECO:0000256" key="1">
    <source>
        <dbReference type="ARBA" id="ARBA00022475"/>
    </source>
</evidence>
<sequence length="109" mass="12113">MDSTVKYLLIGLVVIVILVISVTLGAHNEQVVTFNFLIAKGDYALSTLLAVLFGSGFIFGWLLSGLFYIRLRLRLGRAERQIKRLQQTESPLSEVNAIPSVMSQQSTKE</sequence>
<dbReference type="Proteomes" id="UP001059610">
    <property type="component" value="Unassembled WGS sequence"/>
</dbReference>
<keyword evidence="1 5" id="KW-1003">Cell membrane</keyword>
<comment type="subcellular location">
    <subcellularLocation>
        <location evidence="5">Cell inner membrane</location>
        <topology evidence="5">Multi-pass membrane protein</topology>
    </subcellularLocation>
</comment>
<keyword evidence="2 5" id="KW-0812">Transmembrane</keyword>
<dbReference type="EMBL" id="BRLJ01000001">
    <property type="protein sequence ID" value="GKX61890.1"/>
    <property type="molecule type" value="Genomic_DNA"/>
</dbReference>